<evidence type="ECO:0000313" key="1">
    <source>
        <dbReference type="EMBL" id="MBN3555788.1"/>
    </source>
</evidence>
<evidence type="ECO:0000313" key="2">
    <source>
        <dbReference type="Proteomes" id="UP001296923"/>
    </source>
</evidence>
<protein>
    <submittedName>
        <fullName evidence="1">Uncharacterized protein</fullName>
    </submittedName>
</protein>
<reference evidence="1 2" key="1">
    <citation type="submission" date="2021-01" db="EMBL/GenBank/DDBJ databases">
        <title>Genome Sequencing of Type Strains.</title>
        <authorList>
            <person name="Lemaire J.F."/>
            <person name="Inderbitzin P."/>
            <person name="Collins S.B."/>
            <person name="Wespe N."/>
            <person name="Knight-Connoni V."/>
        </authorList>
    </citation>
    <scope>NUCLEOTIDE SEQUENCE [LARGE SCALE GENOMIC DNA]</scope>
    <source>
        <strain evidence="1 2">DSM 23009</strain>
    </source>
</reference>
<dbReference type="Proteomes" id="UP001296923">
    <property type="component" value="Unassembled WGS sequence"/>
</dbReference>
<sequence length="56" mass="6590">MGWIGNNSGHHSCGCNQRVERERHECACNKHVEREHHECGCHKKVKLRQTEGQLRR</sequence>
<accession>A0ABS2ZSE9</accession>
<gene>
    <name evidence="1" type="ORF">JYA63_16035</name>
</gene>
<name>A0ABS2ZSE9_9BACL</name>
<dbReference type="EMBL" id="JAFHKR010000039">
    <property type="protein sequence ID" value="MBN3555788.1"/>
    <property type="molecule type" value="Genomic_DNA"/>
</dbReference>
<keyword evidence="2" id="KW-1185">Reference proteome</keyword>
<organism evidence="1 2">
    <name type="scientific">Fictibacillus nanhaiensis</name>
    <dbReference type="NCBI Taxonomy" id="742169"/>
    <lineage>
        <taxon>Bacteria</taxon>
        <taxon>Bacillati</taxon>
        <taxon>Bacillota</taxon>
        <taxon>Bacilli</taxon>
        <taxon>Bacillales</taxon>
        <taxon>Fictibacillaceae</taxon>
        <taxon>Fictibacillus</taxon>
    </lineage>
</organism>
<dbReference type="RefSeq" id="WP_205726580.1">
    <property type="nucleotide sequence ID" value="NZ_JAFHKR010000039.1"/>
</dbReference>
<comment type="caution">
    <text evidence="1">The sequence shown here is derived from an EMBL/GenBank/DDBJ whole genome shotgun (WGS) entry which is preliminary data.</text>
</comment>
<proteinExistence type="predicted"/>